<dbReference type="PANTHER" id="PTHR11113:SF14">
    <property type="entry name" value="N-ACETYLGLUCOSAMINE-6-PHOSPHATE DEACETYLASE"/>
    <property type="match status" value="1"/>
</dbReference>
<evidence type="ECO:0000256" key="1">
    <source>
        <dbReference type="ARBA" id="ARBA00022801"/>
    </source>
</evidence>
<dbReference type="AlphaFoldDB" id="A0A645D970"/>
<dbReference type="EMBL" id="VSSQ01034117">
    <property type="protein sequence ID" value="MPM85956.1"/>
    <property type="molecule type" value="Genomic_DNA"/>
</dbReference>
<accession>A0A645D970</accession>
<keyword evidence="1 3" id="KW-0378">Hydrolase</keyword>
<proteinExistence type="predicted"/>
<dbReference type="GO" id="GO:0008448">
    <property type="term" value="F:N-acetylglucosamine-6-phosphate deacetylase activity"/>
    <property type="evidence" value="ECO:0007669"/>
    <property type="project" value="UniProtKB-EC"/>
</dbReference>
<dbReference type="InterPro" id="IPR006680">
    <property type="entry name" value="Amidohydro-rel"/>
</dbReference>
<dbReference type="EC" id="3.5.1.25" evidence="3"/>
<dbReference type="Gene3D" id="3.20.20.140">
    <property type="entry name" value="Metal-dependent hydrolases"/>
    <property type="match status" value="1"/>
</dbReference>
<organism evidence="3">
    <name type="scientific">bioreactor metagenome</name>
    <dbReference type="NCBI Taxonomy" id="1076179"/>
    <lineage>
        <taxon>unclassified sequences</taxon>
        <taxon>metagenomes</taxon>
        <taxon>ecological metagenomes</taxon>
    </lineage>
</organism>
<gene>
    <name evidence="3" type="primary">nagA_30</name>
    <name evidence="3" type="ORF">SDC9_133039</name>
</gene>
<comment type="caution">
    <text evidence="3">The sequence shown here is derived from an EMBL/GenBank/DDBJ whole genome shotgun (WGS) entry which is preliminary data.</text>
</comment>
<sequence>MNDEIFAELIVDSKGIHVDPYMLRLVLKIKGKDRIVLISDACVFDGPPIPGLEDATDLNFDFNGDIAGSKLTLDVACRNMMVHTGAGICDVFRYASKNPATLLGRTDLGEVREGAVADLIIVDHWMNVLHVIQEGNRII</sequence>
<dbReference type="InterPro" id="IPR011059">
    <property type="entry name" value="Metal-dep_hydrolase_composite"/>
</dbReference>
<protein>
    <submittedName>
        <fullName evidence="3">N-acetylglucosamine-6-phosphate deacetylase</fullName>
        <ecNumber evidence="3">3.5.1.25</ecNumber>
    </submittedName>
</protein>
<dbReference type="InterPro" id="IPR032466">
    <property type="entry name" value="Metal_Hydrolase"/>
</dbReference>
<dbReference type="SUPFAM" id="SSF51338">
    <property type="entry name" value="Composite domain of metallo-dependent hydrolases"/>
    <property type="match status" value="1"/>
</dbReference>
<name>A0A645D970_9ZZZZ</name>
<evidence type="ECO:0000259" key="2">
    <source>
        <dbReference type="Pfam" id="PF01979"/>
    </source>
</evidence>
<dbReference type="GO" id="GO:0006046">
    <property type="term" value="P:N-acetylglucosamine catabolic process"/>
    <property type="evidence" value="ECO:0007669"/>
    <property type="project" value="TreeGrafter"/>
</dbReference>
<reference evidence="3" key="1">
    <citation type="submission" date="2019-08" db="EMBL/GenBank/DDBJ databases">
        <authorList>
            <person name="Kucharzyk K."/>
            <person name="Murdoch R.W."/>
            <person name="Higgins S."/>
            <person name="Loffler F."/>
        </authorList>
    </citation>
    <scope>NUCLEOTIDE SEQUENCE</scope>
</reference>
<evidence type="ECO:0000313" key="3">
    <source>
        <dbReference type="EMBL" id="MPM85956.1"/>
    </source>
</evidence>
<dbReference type="Pfam" id="PF01979">
    <property type="entry name" value="Amidohydro_1"/>
    <property type="match status" value="1"/>
</dbReference>
<dbReference type="SUPFAM" id="SSF51556">
    <property type="entry name" value="Metallo-dependent hydrolases"/>
    <property type="match status" value="1"/>
</dbReference>
<feature type="domain" description="Amidohydrolase-related" evidence="2">
    <location>
        <begin position="66"/>
        <end position="135"/>
    </location>
</feature>
<dbReference type="PANTHER" id="PTHR11113">
    <property type="entry name" value="N-ACETYLGLUCOSAMINE-6-PHOSPHATE DEACETYLASE"/>
    <property type="match status" value="1"/>
</dbReference>